<dbReference type="RefSeq" id="WP_112333650.1">
    <property type="nucleotide sequence ID" value="NZ_QLYR01000013.1"/>
</dbReference>
<keyword evidence="1" id="KW-0813">Transport</keyword>
<dbReference type="GO" id="GO:0016887">
    <property type="term" value="F:ATP hydrolysis activity"/>
    <property type="evidence" value="ECO:0007669"/>
    <property type="project" value="InterPro"/>
</dbReference>
<dbReference type="AlphaFoldDB" id="A0A328U8K3"/>
<sequence>MKTANALELKDVSKKYPGFALEHISFTLPEGYILGLVGENGAGKSTTIKLILDSIQRDSGEIYVLGKDNRNRFQITKEDIGVVLDEAYFPESITAKQVNAVMRNTYKKWNEARFKSLLERFSLPEKKAFKGFSRGMKMKLAIAVALSHHAKLLILDEATSGLDPIVRDEIIDLFLEYTREPGNSILISSHIISDLEKMCDYISFMHQGKLLFFEEKDRLLEKYGLLHCSRGAFEALNPKAVKGYRTSMYGMEVLVQRNAVPRSFSLEPVTMENIIVLLAKGGSEK</sequence>
<dbReference type="InterPro" id="IPR027417">
    <property type="entry name" value="P-loop_NTPase"/>
</dbReference>
<evidence type="ECO:0000313" key="6">
    <source>
        <dbReference type="Proteomes" id="UP000249377"/>
    </source>
</evidence>
<evidence type="ECO:0000313" key="5">
    <source>
        <dbReference type="EMBL" id="RAQ22475.1"/>
    </source>
</evidence>
<proteinExistence type="predicted"/>
<keyword evidence="6" id="KW-1185">Reference proteome</keyword>
<dbReference type="CDD" id="cd03230">
    <property type="entry name" value="ABC_DR_subfamily_A"/>
    <property type="match status" value="1"/>
</dbReference>
<dbReference type="SMART" id="SM00382">
    <property type="entry name" value="AAA"/>
    <property type="match status" value="1"/>
</dbReference>
<protein>
    <submittedName>
        <fullName evidence="5">ABC transporter ATP-binding protein</fullName>
    </submittedName>
</protein>
<evidence type="ECO:0000256" key="3">
    <source>
        <dbReference type="ARBA" id="ARBA00022840"/>
    </source>
</evidence>
<dbReference type="Gene3D" id="3.40.50.300">
    <property type="entry name" value="P-loop containing nucleotide triphosphate hydrolases"/>
    <property type="match status" value="1"/>
</dbReference>
<keyword evidence="3 5" id="KW-0067">ATP-binding</keyword>
<dbReference type="EMBL" id="QLYR01000013">
    <property type="protein sequence ID" value="RAQ22475.1"/>
    <property type="molecule type" value="Genomic_DNA"/>
</dbReference>
<name>A0A328U8K3_9FIRM</name>
<gene>
    <name evidence="5" type="ORF">DPQ25_13230</name>
</gene>
<accession>A0A328U8K3</accession>
<feature type="domain" description="ABC transporter" evidence="4">
    <location>
        <begin position="7"/>
        <end position="232"/>
    </location>
</feature>
<dbReference type="GO" id="GO:0005524">
    <property type="term" value="F:ATP binding"/>
    <property type="evidence" value="ECO:0007669"/>
    <property type="project" value="UniProtKB-KW"/>
</dbReference>
<dbReference type="InterPro" id="IPR051782">
    <property type="entry name" value="ABC_Transporter_VariousFunc"/>
</dbReference>
<dbReference type="Proteomes" id="UP000249377">
    <property type="component" value="Unassembled WGS sequence"/>
</dbReference>
<dbReference type="PANTHER" id="PTHR42939">
    <property type="entry name" value="ABC TRANSPORTER ATP-BINDING PROTEIN ALBC-RELATED"/>
    <property type="match status" value="1"/>
</dbReference>
<dbReference type="PANTHER" id="PTHR42939:SF3">
    <property type="entry name" value="ABC TRANSPORTER ATP-BINDING COMPONENT"/>
    <property type="match status" value="1"/>
</dbReference>
<reference evidence="5 6" key="1">
    <citation type="submission" date="2018-06" db="EMBL/GenBank/DDBJ databases">
        <title>Noncontiguous genome sequence of Ruminococcaceae bacterium ASD2818.</title>
        <authorList>
            <person name="Chaplin A.V."/>
            <person name="Sokolova S.R."/>
            <person name="Kochetkova T.O."/>
            <person name="Goltsov A.Y."/>
            <person name="Trofimov D.Y."/>
            <person name="Efimov B.A."/>
        </authorList>
    </citation>
    <scope>NUCLEOTIDE SEQUENCE [LARGE SCALE GENOMIC DNA]</scope>
    <source>
        <strain evidence="5 6">ASD2818</strain>
    </source>
</reference>
<comment type="caution">
    <text evidence="5">The sequence shown here is derived from an EMBL/GenBank/DDBJ whole genome shotgun (WGS) entry which is preliminary data.</text>
</comment>
<dbReference type="SUPFAM" id="SSF52540">
    <property type="entry name" value="P-loop containing nucleoside triphosphate hydrolases"/>
    <property type="match status" value="1"/>
</dbReference>
<dbReference type="InterPro" id="IPR003593">
    <property type="entry name" value="AAA+_ATPase"/>
</dbReference>
<dbReference type="InterPro" id="IPR003439">
    <property type="entry name" value="ABC_transporter-like_ATP-bd"/>
</dbReference>
<evidence type="ECO:0000259" key="4">
    <source>
        <dbReference type="PROSITE" id="PS50893"/>
    </source>
</evidence>
<dbReference type="PROSITE" id="PS50893">
    <property type="entry name" value="ABC_TRANSPORTER_2"/>
    <property type="match status" value="1"/>
</dbReference>
<keyword evidence="2" id="KW-0547">Nucleotide-binding</keyword>
<evidence type="ECO:0000256" key="1">
    <source>
        <dbReference type="ARBA" id="ARBA00022448"/>
    </source>
</evidence>
<evidence type="ECO:0000256" key="2">
    <source>
        <dbReference type="ARBA" id="ARBA00022741"/>
    </source>
</evidence>
<organism evidence="5 6">
    <name type="scientific">Hydrogeniiclostridium mannosilyticum</name>
    <dbReference type="NCBI Taxonomy" id="2764322"/>
    <lineage>
        <taxon>Bacteria</taxon>
        <taxon>Bacillati</taxon>
        <taxon>Bacillota</taxon>
        <taxon>Clostridia</taxon>
        <taxon>Eubacteriales</taxon>
        <taxon>Acutalibacteraceae</taxon>
        <taxon>Hydrogeniiclostridium</taxon>
    </lineage>
</organism>
<dbReference type="Pfam" id="PF00005">
    <property type="entry name" value="ABC_tran"/>
    <property type="match status" value="1"/>
</dbReference>